<reference evidence="4 5" key="1">
    <citation type="submission" date="2019-07" db="EMBL/GenBank/DDBJ databases">
        <title>Genomes of Cafeteria roenbergensis.</title>
        <authorList>
            <person name="Fischer M.G."/>
            <person name="Hackl T."/>
            <person name="Roman M."/>
        </authorList>
    </citation>
    <scope>NUCLEOTIDE SEQUENCE [LARGE SCALE GENOMIC DNA]</scope>
    <source>
        <strain evidence="4 5">E4-10P</strain>
    </source>
</reference>
<gene>
    <name evidence="4" type="ORF">FNF27_06954</name>
</gene>
<evidence type="ECO:0000256" key="2">
    <source>
        <dbReference type="ARBA" id="ARBA00022801"/>
    </source>
</evidence>
<evidence type="ECO:0000313" key="5">
    <source>
        <dbReference type="Proteomes" id="UP000322899"/>
    </source>
</evidence>
<organism evidence="4 5">
    <name type="scientific">Cafeteria roenbergensis</name>
    <name type="common">Marine flagellate</name>
    <dbReference type="NCBI Taxonomy" id="33653"/>
    <lineage>
        <taxon>Eukaryota</taxon>
        <taxon>Sar</taxon>
        <taxon>Stramenopiles</taxon>
        <taxon>Bigyra</taxon>
        <taxon>Opalozoa</taxon>
        <taxon>Bicosoecida</taxon>
        <taxon>Cafeteriaceae</taxon>
        <taxon>Cafeteria</taxon>
    </lineage>
</organism>
<dbReference type="PANTHER" id="PTHR46194">
    <property type="entry name" value="PEPTIDYL-TRNA HYDROLASE PTRHD1-RELATED"/>
    <property type="match status" value="1"/>
</dbReference>
<dbReference type="PANTHER" id="PTHR46194:SF1">
    <property type="entry name" value="PEPTIDYL-TRNA HYDROLASE PTRHD1-RELATED"/>
    <property type="match status" value="1"/>
</dbReference>
<dbReference type="OrthoDB" id="201213at2759"/>
<dbReference type="SUPFAM" id="SSF102462">
    <property type="entry name" value="Peptidyl-tRNA hydrolase II"/>
    <property type="match status" value="1"/>
</dbReference>
<dbReference type="Gene3D" id="3.40.1490.10">
    <property type="entry name" value="Bit1"/>
    <property type="match status" value="1"/>
</dbReference>
<dbReference type="InterPro" id="IPR002833">
    <property type="entry name" value="PTH2"/>
</dbReference>
<evidence type="ECO:0000256" key="3">
    <source>
        <dbReference type="ARBA" id="ARBA00048707"/>
    </source>
</evidence>
<dbReference type="EMBL" id="VLTO01000070">
    <property type="protein sequence ID" value="KAA0169406.1"/>
    <property type="molecule type" value="Genomic_DNA"/>
</dbReference>
<name>A0A5A8DVG2_CAFRO</name>
<protein>
    <recommendedName>
        <fullName evidence="1">peptidyl-tRNA hydrolase</fullName>
        <ecNumber evidence="1">3.1.1.29</ecNumber>
    </recommendedName>
</protein>
<dbReference type="Proteomes" id="UP000322899">
    <property type="component" value="Unassembled WGS sequence"/>
</dbReference>
<dbReference type="GO" id="GO:0004045">
    <property type="term" value="F:peptidyl-tRNA hydrolase activity"/>
    <property type="evidence" value="ECO:0007669"/>
    <property type="project" value="UniProtKB-EC"/>
</dbReference>
<evidence type="ECO:0000313" key="4">
    <source>
        <dbReference type="EMBL" id="KAA0169406.1"/>
    </source>
</evidence>
<dbReference type="InterPro" id="IPR042237">
    <property type="entry name" value="PTRHD1"/>
</dbReference>
<keyword evidence="2" id="KW-0378">Hydrolase</keyword>
<dbReference type="EC" id="3.1.1.29" evidence="1"/>
<comment type="catalytic activity">
    <reaction evidence="3">
        <text>an N-acyl-L-alpha-aminoacyl-tRNA + H2O = an N-acyl-L-amino acid + a tRNA + H(+)</text>
        <dbReference type="Rhea" id="RHEA:54448"/>
        <dbReference type="Rhea" id="RHEA-COMP:10123"/>
        <dbReference type="Rhea" id="RHEA-COMP:13883"/>
        <dbReference type="ChEBI" id="CHEBI:15377"/>
        <dbReference type="ChEBI" id="CHEBI:15378"/>
        <dbReference type="ChEBI" id="CHEBI:59874"/>
        <dbReference type="ChEBI" id="CHEBI:78442"/>
        <dbReference type="ChEBI" id="CHEBI:138191"/>
        <dbReference type="EC" id="3.1.1.29"/>
    </reaction>
</comment>
<comment type="caution">
    <text evidence="4">The sequence shown here is derived from an EMBL/GenBank/DDBJ whole genome shotgun (WGS) entry which is preliminary data.</text>
</comment>
<dbReference type="Pfam" id="PF01981">
    <property type="entry name" value="PTH2"/>
    <property type="match status" value="1"/>
</dbReference>
<evidence type="ECO:0000256" key="1">
    <source>
        <dbReference type="ARBA" id="ARBA00013260"/>
    </source>
</evidence>
<accession>A0A5A8DVG2</accession>
<dbReference type="InterPro" id="IPR023476">
    <property type="entry name" value="Pep_tRNA_hydro_II_dom_sf"/>
</dbReference>
<sequence length="276" mass="30643">MDGPGAAVAALRANIERWDRGPLKVSIKPLPATSGGAVVPIVMRWSQPTPHQPVPEHYATITAAMRRQPDGKAWSAQYRLEHESYVYSDAEMARLCRKLVLRTVQAMARAAAAAAALDVIEPFEETRLERLRVARLRAELAAKTEQDASAVRMTGYLARKEDPIVQCIIVRKDLEWPLGALMAQACHASMAAVEENRHDEATTAYLHADNLLGMHKVVYEAKSETALQNAATKLRERGARFHAWVEQPEGIHTAIALKPYPRTVARVLCKGFRLLK</sequence>
<dbReference type="AlphaFoldDB" id="A0A5A8DVG2"/>
<proteinExistence type="predicted"/>